<dbReference type="InterPro" id="IPR029032">
    <property type="entry name" value="AhpD-like"/>
</dbReference>
<accession>A0A0F9DG91</accession>
<dbReference type="SUPFAM" id="SSF69118">
    <property type="entry name" value="AhpD-like"/>
    <property type="match status" value="1"/>
</dbReference>
<name>A0A0F9DG91_9ZZZZ</name>
<proteinExistence type="predicted"/>
<evidence type="ECO:0000313" key="2">
    <source>
        <dbReference type="EMBL" id="KKL60733.1"/>
    </source>
</evidence>
<dbReference type="AlphaFoldDB" id="A0A0F9DG91"/>
<dbReference type="Gene3D" id="1.20.1290.10">
    <property type="entry name" value="AhpD-like"/>
    <property type="match status" value="1"/>
</dbReference>
<dbReference type="NCBIfam" id="TIGR00778">
    <property type="entry name" value="ahpD_dom"/>
    <property type="match status" value="1"/>
</dbReference>
<feature type="domain" description="Carboxymuconolactone decarboxylase-like" evidence="1">
    <location>
        <begin position="48"/>
        <end position="122"/>
    </location>
</feature>
<dbReference type="PANTHER" id="PTHR35446:SF2">
    <property type="entry name" value="CARBOXYMUCONOLACTONE DECARBOXYLASE-LIKE DOMAIN-CONTAINING PROTEIN"/>
    <property type="match status" value="1"/>
</dbReference>
<organism evidence="2">
    <name type="scientific">marine sediment metagenome</name>
    <dbReference type="NCBI Taxonomy" id="412755"/>
    <lineage>
        <taxon>unclassified sequences</taxon>
        <taxon>metagenomes</taxon>
        <taxon>ecological metagenomes</taxon>
    </lineage>
</organism>
<dbReference type="GO" id="GO:0051920">
    <property type="term" value="F:peroxiredoxin activity"/>
    <property type="evidence" value="ECO:0007669"/>
    <property type="project" value="InterPro"/>
</dbReference>
<protein>
    <recommendedName>
        <fullName evidence="1">Carboxymuconolactone decarboxylase-like domain-containing protein</fullName>
    </recommendedName>
</protein>
<dbReference type="InterPro" id="IPR003779">
    <property type="entry name" value="CMD-like"/>
</dbReference>
<dbReference type="Pfam" id="PF02627">
    <property type="entry name" value="CMD"/>
    <property type="match status" value="1"/>
</dbReference>
<reference evidence="2" key="1">
    <citation type="journal article" date="2015" name="Nature">
        <title>Complex archaea that bridge the gap between prokaryotes and eukaryotes.</title>
        <authorList>
            <person name="Spang A."/>
            <person name="Saw J.H."/>
            <person name="Jorgensen S.L."/>
            <person name="Zaremba-Niedzwiedzka K."/>
            <person name="Martijn J."/>
            <person name="Lind A.E."/>
            <person name="van Eijk R."/>
            <person name="Schleper C."/>
            <person name="Guy L."/>
            <person name="Ettema T.J."/>
        </authorList>
    </citation>
    <scope>NUCLEOTIDE SEQUENCE</scope>
</reference>
<comment type="caution">
    <text evidence="2">The sequence shown here is derived from an EMBL/GenBank/DDBJ whole genome shotgun (WGS) entry which is preliminary data.</text>
</comment>
<dbReference type="EMBL" id="LAZR01029051">
    <property type="protein sequence ID" value="KKL60733.1"/>
    <property type="molecule type" value="Genomic_DNA"/>
</dbReference>
<gene>
    <name evidence="2" type="ORF">LCGC14_2202380</name>
</gene>
<sequence>MASVEMIEEETATGKVKEIYDDIKESLGIDFVPNMYKTMARNPAYLEASWNKIQAIMGQTGKLDDLTKAIIALTVSTMNGCAYCITVYTGAVRKYGLDDDGLTEVAAVIDLFNGLNKFNTGLDVEMDEKPWYGCGAH</sequence>
<evidence type="ECO:0000259" key="1">
    <source>
        <dbReference type="Pfam" id="PF02627"/>
    </source>
</evidence>
<dbReference type="InterPro" id="IPR004675">
    <property type="entry name" value="AhpD_core"/>
</dbReference>
<dbReference type="PANTHER" id="PTHR35446">
    <property type="entry name" value="SI:CH211-175M2.5"/>
    <property type="match status" value="1"/>
</dbReference>